<protein>
    <submittedName>
        <fullName evidence="1">Uncharacterized protein</fullName>
    </submittedName>
</protein>
<organism evidence="1 2">
    <name type="scientific">Cordylochernes scorpioides</name>
    <dbReference type="NCBI Taxonomy" id="51811"/>
    <lineage>
        <taxon>Eukaryota</taxon>
        <taxon>Metazoa</taxon>
        <taxon>Ecdysozoa</taxon>
        <taxon>Arthropoda</taxon>
        <taxon>Chelicerata</taxon>
        <taxon>Arachnida</taxon>
        <taxon>Pseudoscorpiones</taxon>
        <taxon>Cheliferoidea</taxon>
        <taxon>Chernetidae</taxon>
        <taxon>Cordylochernes</taxon>
    </lineage>
</organism>
<gene>
    <name evidence="1" type="ORF">LAZ67_14000972</name>
</gene>
<name>A0ABY6L5W4_9ARAC</name>
<keyword evidence="2" id="KW-1185">Reference proteome</keyword>
<dbReference type="Proteomes" id="UP001235939">
    <property type="component" value="Chromosome 14"/>
</dbReference>
<evidence type="ECO:0000313" key="1">
    <source>
        <dbReference type="EMBL" id="UYV76525.1"/>
    </source>
</evidence>
<proteinExistence type="predicted"/>
<dbReference type="EMBL" id="CP092876">
    <property type="protein sequence ID" value="UYV76525.1"/>
    <property type="molecule type" value="Genomic_DNA"/>
</dbReference>
<accession>A0ABY6L5W4</accession>
<sequence>MKQCEDKERHSTPDGTKTYRTCNNCPGVELTPTHLFSCPTMAAALQKFDMDLEQQLYTPKIWILLLL</sequence>
<evidence type="ECO:0000313" key="2">
    <source>
        <dbReference type="Proteomes" id="UP001235939"/>
    </source>
</evidence>
<reference evidence="1 2" key="1">
    <citation type="submission" date="2022-01" db="EMBL/GenBank/DDBJ databases">
        <title>A chromosomal length assembly of Cordylochernes scorpioides.</title>
        <authorList>
            <person name="Zeh D."/>
            <person name="Zeh J."/>
        </authorList>
    </citation>
    <scope>NUCLEOTIDE SEQUENCE [LARGE SCALE GENOMIC DNA]</scope>
    <source>
        <strain evidence="1">IN4F17</strain>
        <tissue evidence="1">Whole Body</tissue>
    </source>
</reference>